<dbReference type="KEGG" id="ttf:THTE_2528"/>
<name>A0A286RGP6_9BACT</name>
<protein>
    <submittedName>
        <fullName evidence="2">Uncharacterized protein</fullName>
    </submittedName>
</protein>
<evidence type="ECO:0000256" key="1">
    <source>
        <dbReference type="SAM" id="MobiDB-lite"/>
    </source>
</evidence>
<sequence length="59" mass="6542">MSSTEYGALEIGEEDPSAKYNGVEGNLQDNTEPHSRKLNACHSLSRYEAFRVQEAVVRG</sequence>
<proteinExistence type="predicted"/>
<dbReference type="EMBL" id="CP018477">
    <property type="protein sequence ID" value="ASV75130.1"/>
    <property type="molecule type" value="Genomic_DNA"/>
</dbReference>
<evidence type="ECO:0000313" key="3">
    <source>
        <dbReference type="Proteomes" id="UP000215086"/>
    </source>
</evidence>
<accession>A0A286RGP6</accession>
<organism evidence="2 3">
    <name type="scientific">Thermogutta terrifontis</name>
    <dbReference type="NCBI Taxonomy" id="1331910"/>
    <lineage>
        <taxon>Bacteria</taxon>
        <taxon>Pseudomonadati</taxon>
        <taxon>Planctomycetota</taxon>
        <taxon>Planctomycetia</taxon>
        <taxon>Pirellulales</taxon>
        <taxon>Thermoguttaceae</taxon>
        <taxon>Thermogutta</taxon>
    </lineage>
</organism>
<dbReference type="Proteomes" id="UP000215086">
    <property type="component" value="Chromosome"/>
</dbReference>
<reference evidence="2 3" key="1">
    <citation type="journal article" name="Front. Microbiol.">
        <title>Sugar Metabolism of the First Thermophilic Planctomycete Thermogutta terrifontis: Comparative Genomic and Transcriptomic Approaches.</title>
        <authorList>
            <person name="Elcheninov A.G."/>
            <person name="Menzel P."/>
            <person name="Gudbergsdottir S.R."/>
            <person name="Slesarev A.I."/>
            <person name="Kadnikov V.V."/>
            <person name="Krogh A."/>
            <person name="Bonch-Osmolovskaya E.A."/>
            <person name="Peng X."/>
            <person name="Kublanov I.V."/>
        </authorList>
    </citation>
    <scope>NUCLEOTIDE SEQUENCE [LARGE SCALE GENOMIC DNA]</scope>
    <source>
        <strain evidence="2 3">R1</strain>
    </source>
</reference>
<gene>
    <name evidence="2" type="ORF">THTE_2528</name>
</gene>
<keyword evidence="3" id="KW-1185">Reference proteome</keyword>
<feature type="region of interest" description="Disordered" evidence="1">
    <location>
        <begin position="1"/>
        <end position="34"/>
    </location>
</feature>
<dbReference type="AlphaFoldDB" id="A0A286RGP6"/>
<evidence type="ECO:0000313" key="2">
    <source>
        <dbReference type="EMBL" id="ASV75130.1"/>
    </source>
</evidence>